<dbReference type="RefSeq" id="WP_349165190.1">
    <property type="nucleotide sequence ID" value="NZ_JBBMFE010000015.1"/>
</dbReference>
<evidence type="ECO:0000256" key="3">
    <source>
        <dbReference type="ARBA" id="ARBA00023125"/>
    </source>
</evidence>
<evidence type="ECO:0000256" key="5">
    <source>
        <dbReference type="PROSITE-ProRule" id="PRU01091"/>
    </source>
</evidence>
<dbReference type="Gene3D" id="1.25.40.10">
    <property type="entry name" value="Tetratricopeptide repeat domain"/>
    <property type="match status" value="1"/>
</dbReference>
<dbReference type="InterPro" id="IPR036388">
    <property type="entry name" value="WH-like_DNA-bd_sf"/>
</dbReference>
<keyword evidence="2" id="KW-0805">Transcription regulation</keyword>
<protein>
    <submittedName>
        <fullName evidence="7">BTAD domain-containing putative transcriptional regulator</fullName>
    </submittedName>
</protein>
<dbReference type="InterPro" id="IPR051677">
    <property type="entry name" value="AfsR-DnrI-RedD_regulator"/>
</dbReference>
<feature type="DNA-binding region" description="OmpR/PhoB-type" evidence="5">
    <location>
        <begin position="1"/>
        <end position="103"/>
    </location>
</feature>
<organism evidence="7 8">
    <name type="scientific">Laedolimicola intestinihominis</name>
    <dbReference type="NCBI Taxonomy" id="3133166"/>
    <lineage>
        <taxon>Bacteria</taxon>
        <taxon>Bacillati</taxon>
        <taxon>Bacillota</taxon>
        <taxon>Clostridia</taxon>
        <taxon>Lachnospirales</taxon>
        <taxon>Lachnospiraceae</taxon>
        <taxon>Laedolimicola</taxon>
    </lineage>
</organism>
<dbReference type="Gene3D" id="1.10.10.10">
    <property type="entry name" value="Winged helix-like DNA-binding domain superfamily/Winged helix DNA-binding domain"/>
    <property type="match status" value="1"/>
</dbReference>
<evidence type="ECO:0000256" key="4">
    <source>
        <dbReference type="ARBA" id="ARBA00023163"/>
    </source>
</evidence>
<dbReference type="SUPFAM" id="SSF46894">
    <property type="entry name" value="C-terminal effector domain of the bipartite response regulators"/>
    <property type="match status" value="1"/>
</dbReference>
<dbReference type="PROSITE" id="PS51755">
    <property type="entry name" value="OMPR_PHOB"/>
    <property type="match status" value="1"/>
</dbReference>
<keyword evidence="3 5" id="KW-0238">DNA-binding</keyword>
<proteinExistence type="inferred from homology"/>
<dbReference type="InterPro" id="IPR016032">
    <property type="entry name" value="Sig_transdc_resp-reg_C-effctor"/>
</dbReference>
<evidence type="ECO:0000259" key="6">
    <source>
        <dbReference type="PROSITE" id="PS51755"/>
    </source>
</evidence>
<gene>
    <name evidence="7" type="ORF">WMO29_13970</name>
</gene>
<evidence type="ECO:0000313" key="8">
    <source>
        <dbReference type="Proteomes" id="UP001438008"/>
    </source>
</evidence>
<dbReference type="InterPro" id="IPR005158">
    <property type="entry name" value="BTAD"/>
</dbReference>
<name>A0ABV1FKJ4_9FIRM</name>
<dbReference type="InterPro" id="IPR001867">
    <property type="entry name" value="OmpR/PhoB-type_DNA-bd"/>
</dbReference>
<dbReference type="SMART" id="SM01043">
    <property type="entry name" value="BTAD"/>
    <property type="match status" value="1"/>
</dbReference>
<accession>A0ABV1FKJ4</accession>
<reference evidence="7 8" key="1">
    <citation type="submission" date="2024-03" db="EMBL/GenBank/DDBJ databases">
        <title>Human intestinal bacterial collection.</title>
        <authorList>
            <person name="Pauvert C."/>
            <person name="Hitch T.C.A."/>
            <person name="Clavel T."/>
        </authorList>
    </citation>
    <scope>NUCLEOTIDE SEQUENCE [LARGE SCALE GENOMIC DNA]</scope>
    <source>
        <strain evidence="7 8">CLA-AA-H132</strain>
    </source>
</reference>
<dbReference type="Pfam" id="PF03704">
    <property type="entry name" value="BTAD"/>
    <property type="match status" value="1"/>
</dbReference>
<evidence type="ECO:0000256" key="2">
    <source>
        <dbReference type="ARBA" id="ARBA00023015"/>
    </source>
</evidence>
<dbReference type="SUPFAM" id="SSF48452">
    <property type="entry name" value="TPR-like"/>
    <property type="match status" value="1"/>
</dbReference>
<sequence>MKRLMLKVRMLGQEEITYGDHPILSGKNKITKSMELLLLLLHRRETGIARSRLADALYGVEEVADAGNSLRVTLHRLRKLLLDAGMPEEDFITIREGVYRWSSREEMDVDVWKFRELIEGAEKETDEVRKAELLKAACQMYRGEFLPKLSGQEWALLAAASYKKMYCDALTWIIEWLKKRREYDEILCLVETACRLYPFEEWQTVKIDCYIAQNRYNEAMAEYENTARMLAEELGVAPSERMMEQFRDMSSHISNRPGTVEDIKHGLQEDKKDWGAFYCTPPSFRDVYRMVRRNMERSGRSVYLLVCSLTDSQGRAMEQGEKLEQLAGKLGDAIHSSLRRGDAFTRYSASQYLVMLGELSDRNQPDYGFIYKGTQELGETAALLRDFPV</sequence>
<comment type="similarity">
    <text evidence="1">Belongs to the AfsR/DnrI/RedD regulatory family.</text>
</comment>
<dbReference type="PANTHER" id="PTHR35807:SF1">
    <property type="entry name" value="TRANSCRIPTIONAL REGULATOR REDD"/>
    <property type="match status" value="1"/>
</dbReference>
<dbReference type="SMART" id="SM00862">
    <property type="entry name" value="Trans_reg_C"/>
    <property type="match status" value="1"/>
</dbReference>
<keyword evidence="4" id="KW-0804">Transcription</keyword>
<feature type="domain" description="OmpR/PhoB-type" evidence="6">
    <location>
        <begin position="1"/>
        <end position="103"/>
    </location>
</feature>
<dbReference type="PANTHER" id="PTHR35807">
    <property type="entry name" value="TRANSCRIPTIONAL REGULATOR REDD-RELATED"/>
    <property type="match status" value="1"/>
</dbReference>
<evidence type="ECO:0000256" key="1">
    <source>
        <dbReference type="ARBA" id="ARBA00005820"/>
    </source>
</evidence>
<keyword evidence="8" id="KW-1185">Reference proteome</keyword>
<dbReference type="InterPro" id="IPR011990">
    <property type="entry name" value="TPR-like_helical_dom_sf"/>
</dbReference>
<evidence type="ECO:0000313" key="7">
    <source>
        <dbReference type="EMBL" id="MEQ2473586.1"/>
    </source>
</evidence>
<dbReference type="EMBL" id="JBBMFE010000015">
    <property type="protein sequence ID" value="MEQ2473586.1"/>
    <property type="molecule type" value="Genomic_DNA"/>
</dbReference>
<comment type="caution">
    <text evidence="7">The sequence shown here is derived from an EMBL/GenBank/DDBJ whole genome shotgun (WGS) entry which is preliminary data.</text>
</comment>
<dbReference type="Proteomes" id="UP001438008">
    <property type="component" value="Unassembled WGS sequence"/>
</dbReference>